<keyword evidence="1" id="KW-0175">Coiled coil</keyword>
<evidence type="ECO:0000313" key="4">
    <source>
        <dbReference type="Proteomes" id="UP000800036"/>
    </source>
</evidence>
<gene>
    <name evidence="3" type="ORF">BU23DRAFT_470053</name>
</gene>
<keyword evidence="4" id="KW-1185">Reference proteome</keyword>
<feature type="coiled-coil region" evidence="1">
    <location>
        <begin position="32"/>
        <end position="71"/>
    </location>
</feature>
<name>A0A6A5V376_9PLEO</name>
<evidence type="ECO:0000256" key="2">
    <source>
        <dbReference type="SAM" id="MobiDB-lite"/>
    </source>
</evidence>
<evidence type="ECO:0000313" key="3">
    <source>
        <dbReference type="EMBL" id="KAF1971711.1"/>
    </source>
</evidence>
<dbReference type="Proteomes" id="UP000800036">
    <property type="component" value="Unassembled WGS sequence"/>
</dbReference>
<feature type="region of interest" description="Disordered" evidence="2">
    <location>
        <begin position="152"/>
        <end position="254"/>
    </location>
</feature>
<dbReference type="EMBL" id="ML976691">
    <property type="protein sequence ID" value="KAF1971711.1"/>
    <property type="molecule type" value="Genomic_DNA"/>
</dbReference>
<sequence length="254" mass="28556">MDAEVVLQRFNNRISEQDEDAEIGQHGDGDTYSQLRKNFDAAVANKAKVEAKQLLQSIHSLQVNNELLRHENLGLRQALYTKKKCETKRTTLDLQQDEEGFGGAVFWSPRKLREAREREAAKQDEAERLQLQKTRDREMKAAAALYKKQQAEAAKAARQRAAEERRQAKKAQAEERAAERALKKQQRNAETAAKSRDRANNSKRKASHTAAKNPAKRRRAVAAASRVDVGPPAASPPPKTSARGRQIKTPAKFK</sequence>
<dbReference type="OrthoDB" id="3797698at2759"/>
<organism evidence="3 4">
    <name type="scientific">Bimuria novae-zelandiae CBS 107.79</name>
    <dbReference type="NCBI Taxonomy" id="1447943"/>
    <lineage>
        <taxon>Eukaryota</taxon>
        <taxon>Fungi</taxon>
        <taxon>Dikarya</taxon>
        <taxon>Ascomycota</taxon>
        <taxon>Pezizomycotina</taxon>
        <taxon>Dothideomycetes</taxon>
        <taxon>Pleosporomycetidae</taxon>
        <taxon>Pleosporales</taxon>
        <taxon>Massarineae</taxon>
        <taxon>Didymosphaeriaceae</taxon>
        <taxon>Bimuria</taxon>
    </lineage>
</organism>
<proteinExistence type="predicted"/>
<reference evidence="3" key="1">
    <citation type="journal article" date="2020" name="Stud. Mycol.">
        <title>101 Dothideomycetes genomes: a test case for predicting lifestyles and emergence of pathogens.</title>
        <authorList>
            <person name="Haridas S."/>
            <person name="Albert R."/>
            <person name="Binder M."/>
            <person name="Bloem J."/>
            <person name="Labutti K."/>
            <person name="Salamov A."/>
            <person name="Andreopoulos B."/>
            <person name="Baker S."/>
            <person name="Barry K."/>
            <person name="Bills G."/>
            <person name="Bluhm B."/>
            <person name="Cannon C."/>
            <person name="Castanera R."/>
            <person name="Culley D."/>
            <person name="Daum C."/>
            <person name="Ezra D."/>
            <person name="Gonzalez J."/>
            <person name="Henrissat B."/>
            <person name="Kuo A."/>
            <person name="Liang C."/>
            <person name="Lipzen A."/>
            <person name="Lutzoni F."/>
            <person name="Magnuson J."/>
            <person name="Mondo S."/>
            <person name="Nolan M."/>
            <person name="Ohm R."/>
            <person name="Pangilinan J."/>
            <person name="Park H.-J."/>
            <person name="Ramirez L."/>
            <person name="Alfaro M."/>
            <person name="Sun H."/>
            <person name="Tritt A."/>
            <person name="Yoshinaga Y."/>
            <person name="Zwiers L.-H."/>
            <person name="Turgeon B."/>
            <person name="Goodwin S."/>
            <person name="Spatafora J."/>
            <person name="Crous P."/>
            <person name="Grigoriev I."/>
        </authorList>
    </citation>
    <scope>NUCLEOTIDE SEQUENCE</scope>
    <source>
        <strain evidence="3">CBS 107.79</strain>
    </source>
</reference>
<dbReference type="AlphaFoldDB" id="A0A6A5V376"/>
<protein>
    <submittedName>
        <fullName evidence="3">Uncharacterized protein</fullName>
    </submittedName>
</protein>
<feature type="compositionally biased region" description="Basic and acidic residues" evidence="2">
    <location>
        <begin position="160"/>
        <end position="182"/>
    </location>
</feature>
<accession>A0A6A5V376</accession>
<evidence type="ECO:0000256" key="1">
    <source>
        <dbReference type="SAM" id="Coils"/>
    </source>
</evidence>